<feature type="compositionally biased region" description="Polar residues" evidence="10">
    <location>
        <begin position="628"/>
        <end position="642"/>
    </location>
</feature>
<dbReference type="InterPro" id="IPR050717">
    <property type="entry name" value="C2H2-ZF_Transcription_Reg"/>
</dbReference>
<dbReference type="Pfam" id="PF00096">
    <property type="entry name" value="zf-C2H2"/>
    <property type="match status" value="2"/>
</dbReference>
<evidence type="ECO:0000256" key="1">
    <source>
        <dbReference type="ARBA" id="ARBA00004123"/>
    </source>
</evidence>
<evidence type="ECO:0000256" key="4">
    <source>
        <dbReference type="ARBA" id="ARBA00022771"/>
    </source>
</evidence>
<dbReference type="Gene3D" id="3.30.160.60">
    <property type="entry name" value="Classic Zinc Finger"/>
    <property type="match status" value="2"/>
</dbReference>
<feature type="compositionally biased region" description="Polar residues" evidence="10">
    <location>
        <begin position="907"/>
        <end position="917"/>
    </location>
</feature>
<keyword evidence="2" id="KW-0479">Metal-binding</keyword>
<evidence type="ECO:0000256" key="3">
    <source>
        <dbReference type="ARBA" id="ARBA00022737"/>
    </source>
</evidence>
<keyword evidence="3" id="KW-0677">Repeat</keyword>
<keyword evidence="4 9" id="KW-0863">Zinc-finger</keyword>
<feature type="region of interest" description="Disordered" evidence="10">
    <location>
        <begin position="874"/>
        <end position="935"/>
    </location>
</feature>
<dbReference type="Proteomes" id="UP000318571">
    <property type="component" value="Chromosome 12"/>
</dbReference>
<dbReference type="GO" id="GO:0005634">
    <property type="term" value="C:nucleus"/>
    <property type="evidence" value="ECO:0007669"/>
    <property type="project" value="UniProtKB-SubCell"/>
</dbReference>
<comment type="subcellular location">
    <subcellularLocation>
        <location evidence="1">Nucleus</location>
    </subcellularLocation>
</comment>
<evidence type="ECO:0000313" key="13">
    <source>
        <dbReference type="Proteomes" id="UP000318571"/>
    </source>
</evidence>
<protein>
    <recommendedName>
        <fullName evidence="11">C2H2-type domain-containing protein</fullName>
    </recommendedName>
</protein>
<dbReference type="GO" id="GO:0000981">
    <property type="term" value="F:DNA-binding transcription factor activity, RNA polymerase II-specific"/>
    <property type="evidence" value="ECO:0007669"/>
    <property type="project" value="TreeGrafter"/>
</dbReference>
<reference evidence="12 13" key="1">
    <citation type="journal article" date="2018" name="Nat. Ecol. Evol.">
        <title>Genomic signatures of mitonuclear coevolution across populations of Tigriopus californicus.</title>
        <authorList>
            <person name="Barreto F.S."/>
            <person name="Watson E.T."/>
            <person name="Lima T.G."/>
            <person name="Willett C.S."/>
            <person name="Edmands S."/>
            <person name="Li W."/>
            <person name="Burton R.S."/>
        </authorList>
    </citation>
    <scope>NUCLEOTIDE SEQUENCE [LARGE SCALE GENOMIC DNA]</scope>
    <source>
        <strain evidence="12 13">San Diego</strain>
    </source>
</reference>
<dbReference type="OrthoDB" id="6077919at2759"/>
<keyword evidence="7" id="KW-0804">Transcription</keyword>
<dbReference type="InterPro" id="IPR036236">
    <property type="entry name" value="Znf_C2H2_sf"/>
</dbReference>
<evidence type="ECO:0000256" key="10">
    <source>
        <dbReference type="SAM" id="MobiDB-lite"/>
    </source>
</evidence>
<evidence type="ECO:0000259" key="11">
    <source>
        <dbReference type="PROSITE" id="PS50157"/>
    </source>
</evidence>
<keyword evidence="5" id="KW-0862">Zinc</keyword>
<dbReference type="PROSITE" id="PS00028">
    <property type="entry name" value="ZINC_FINGER_C2H2_1"/>
    <property type="match status" value="1"/>
</dbReference>
<comment type="caution">
    <text evidence="12">The sequence shown here is derived from an EMBL/GenBank/DDBJ whole genome shotgun (WGS) entry which is preliminary data.</text>
</comment>
<evidence type="ECO:0000256" key="9">
    <source>
        <dbReference type="PROSITE-ProRule" id="PRU00042"/>
    </source>
</evidence>
<keyword evidence="6" id="KW-0805">Transcription regulation</keyword>
<evidence type="ECO:0000256" key="2">
    <source>
        <dbReference type="ARBA" id="ARBA00022723"/>
    </source>
</evidence>
<dbReference type="STRING" id="6832.A0A553PS70"/>
<proteinExistence type="predicted"/>
<evidence type="ECO:0000256" key="8">
    <source>
        <dbReference type="ARBA" id="ARBA00023242"/>
    </source>
</evidence>
<dbReference type="EMBL" id="VCGU01000001">
    <property type="protein sequence ID" value="TRY80511.1"/>
    <property type="molecule type" value="Genomic_DNA"/>
</dbReference>
<evidence type="ECO:0000256" key="6">
    <source>
        <dbReference type="ARBA" id="ARBA00023015"/>
    </source>
</evidence>
<evidence type="ECO:0000313" key="12">
    <source>
        <dbReference type="EMBL" id="TRY80511.1"/>
    </source>
</evidence>
<gene>
    <name evidence="12" type="ORF">TCAL_10728</name>
</gene>
<dbReference type="PANTHER" id="PTHR14196:SF0">
    <property type="entry name" value="PROTEIN BOWEL"/>
    <property type="match status" value="1"/>
</dbReference>
<accession>A0A553PS70</accession>
<dbReference type="GO" id="GO:0008270">
    <property type="term" value="F:zinc ion binding"/>
    <property type="evidence" value="ECO:0007669"/>
    <property type="project" value="UniProtKB-KW"/>
</dbReference>
<keyword evidence="13" id="KW-1185">Reference proteome</keyword>
<organism evidence="12 13">
    <name type="scientific">Tigriopus californicus</name>
    <name type="common">Marine copepod</name>
    <dbReference type="NCBI Taxonomy" id="6832"/>
    <lineage>
        <taxon>Eukaryota</taxon>
        <taxon>Metazoa</taxon>
        <taxon>Ecdysozoa</taxon>
        <taxon>Arthropoda</taxon>
        <taxon>Crustacea</taxon>
        <taxon>Multicrustacea</taxon>
        <taxon>Hexanauplia</taxon>
        <taxon>Copepoda</taxon>
        <taxon>Harpacticoida</taxon>
        <taxon>Harpacticidae</taxon>
        <taxon>Tigriopus</taxon>
    </lineage>
</organism>
<dbReference type="InterPro" id="IPR013087">
    <property type="entry name" value="Znf_C2H2_type"/>
</dbReference>
<dbReference type="FunFam" id="3.30.160.60:FF:000145">
    <property type="entry name" value="Zinc finger protein 574"/>
    <property type="match status" value="1"/>
</dbReference>
<dbReference type="PROSITE" id="PS50157">
    <property type="entry name" value="ZINC_FINGER_C2H2_2"/>
    <property type="match status" value="2"/>
</dbReference>
<dbReference type="AlphaFoldDB" id="A0A553PS70"/>
<feature type="domain" description="C2H2-type" evidence="11">
    <location>
        <begin position="582"/>
        <end position="604"/>
    </location>
</feature>
<sequence>MAYEAISNGQFQSTINLSDEFTSRHHLDGNNLVVLSSANNNGSVVLSHSAVPTQSTIFTSTGIPVSVVSAASMAPISTVIVSSSDGSIPSTMDPHHHQTVSTSLPLSTVTVDLPSGQGHMPGTATGDENGGVLLCNIDELSRYIPENFYADFSLSDTNNLEATTVASAAPPPIQAPPATAKFSSTPIISLSNGTILQAASPMTTLPLSISSLTQPLNIAQGITTFSGGHQINNPPQMGIPTVIQLPTQPQPPQAVKSMTYVQTNRPQQTQIPINTASLQPVKLTTTGYALTPSGERITIHGLDPATLNKGQPMQIQFKQGGLPQTIQLGGLNIDTSKLTVLQELPENSKVIIQEPNKIHNDSISNILEEMRTDDSNANILQQAGVELATAIPVAVTNLHSKDQQKSFKLKGPPSTIMLPSGKKGPRNIIFAGNNLPPGAIPIQINGLNQLNALPMSAVKSIPMPLNLNTLTQASAPVLTTVNSGPQMVAAKKTKVEAVPMTRPLTTANSNLVNASKVNNNIPKATMVGAAKPNVGTSPGSRQVGNNKTCNWVFENGETCGKTFSKSYNLVVHMRMHEDVRPFQCSMCDQTFRQKAHLQRHETTHGIGSKANRNSSGSPRKRRKSRNSVGASQSPGDGSVTNSQLQARLSHVDDQFGKKKDDTYLQTISSQSIIGGVKRKYSNNAELEEAIRTVINDDGQDTITEIIELKDGTAALLTADGRQKVRRIAIKMDENGRSIITPLDDDDDDSMGHIVGDTFTIQNEHDLRDEDIIENVSIGDSATVVTTASPIMVNSGSRSISETGVGVEGDDEGEGKQIIMNFSDHNPALQREILNAMLADEGSAPIVTDGITGATMVVVTSAADIQGSLELKTEEVHMEESHHHLHDHHPDQEPGSGHDGRLGAAGSPGSNENVQVESQPEFPPVTVQEFTSTSSD</sequence>
<evidence type="ECO:0000256" key="5">
    <source>
        <dbReference type="ARBA" id="ARBA00022833"/>
    </source>
</evidence>
<feature type="region of interest" description="Disordered" evidence="10">
    <location>
        <begin position="595"/>
        <end position="642"/>
    </location>
</feature>
<dbReference type="SMART" id="SM00355">
    <property type="entry name" value="ZnF_C2H2"/>
    <property type="match status" value="2"/>
</dbReference>
<dbReference type="PANTHER" id="PTHR14196">
    <property type="entry name" value="ODD-SKIPPED - RELATED"/>
    <property type="match status" value="1"/>
</dbReference>
<feature type="domain" description="C2H2-type" evidence="11">
    <location>
        <begin position="547"/>
        <end position="581"/>
    </location>
</feature>
<dbReference type="GO" id="GO:0000977">
    <property type="term" value="F:RNA polymerase II transcription regulatory region sequence-specific DNA binding"/>
    <property type="evidence" value="ECO:0007669"/>
    <property type="project" value="TreeGrafter"/>
</dbReference>
<feature type="compositionally biased region" description="Basic and acidic residues" evidence="10">
    <location>
        <begin position="874"/>
        <end position="900"/>
    </location>
</feature>
<evidence type="ECO:0000256" key="7">
    <source>
        <dbReference type="ARBA" id="ARBA00023163"/>
    </source>
</evidence>
<dbReference type="SUPFAM" id="SSF57667">
    <property type="entry name" value="beta-beta-alpha zinc fingers"/>
    <property type="match status" value="1"/>
</dbReference>
<keyword evidence="8" id="KW-0539">Nucleus</keyword>
<name>A0A553PS70_TIGCA</name>